<evidence type="ECO:0000256" key="2">
    <source>
        <dbReference type="PROSITE-ProRule" id="PRU00267"/>
    </source>
</evidence>
<evidence type="ECO:0000259" key="4">
    <source>
        <dbReference type="PROSITE" id="PS50118"/>
    </source>
</evidence>
<feature type="compositionally biased region" description="Polar residues" evidence="3">
    <location>
        <begin position="180"/>
        <end position="193"/>
    </location>
</feature>
<dbReference type="InterPro" id="IPR050342">
    <property type="entry name" value="HMGB"/>
</dbReference>
<feature type="compositionally biased region" description="Basic and acidic residues" evidence="3">
    <location>
        <begin position="32"/>
        <end position="57"/>
    </location>
</feature>
<feature type="domain" description="HMG box" evidence="4">
    <location>
        <begin position="72"/>
        <end position="147"/>
    </location>
</feature>
<evidence type="ECO:0000256" key="3">
    <source>
        <dbReference type="SAM" id="MobiDB-lite"/>
    </source>
</evidence>
<dbReference type="InterPro" id="IPR036910">
    <property type="entry name" value="HMG_box_dom_sf"/>
</dbReference>
<dbReference type="InParanoid" id="A0A1Z5JFZ8"/>
<dbReference type="InterPro" id="IPR009071">
    <property type="entry name" value="HMG_box_dom"/>
</dbReference>
<protein>
    <recommendedName>
        <fullName evidence="4">HMG box domain-containing protein</fullName>
    </recommendedName>
</protein>
<dbReference type="Pfam" id="PF00505">
    <property type="entry name" value="HMG_box"/>
    <property type="match status" value="1"/>
</dbReference>
<comment type="caution">
    <text evidence="5">The sequence shown here is derived from an EMBL/GenBank/DDBJ whole genome shotgun (WGS) entry which is preliminary data.</text>
</comment>
<feature type="DNA-binding region" description="HMG box" evidence="2">
    <location>
        <begin position="72"/>
        <end position="147"/>
    </location>
</feature>
<feature type="compositionally biased region" description="Basic and acidic residues" evidence="3">
    <location>
        <begin position="119"/>
        <end position="166"/>
    </location>
</feature>
<organism evidence="5 6">
    <name type="scientific">Fistulifera solaris</name>
    <name type="common">Oleaginous diatom</name>
    <dbReference type="NCBI Taxonomy" id="1519565"/>
    <lineage>
        <taxon>Eukaryota</taxon>
        <taxon>Sar</taxon>
        <taxon>Stramenopiles</taxon>
        <taxon>Ochrophyta</taxon>
        <taxon>Bacillariophyta</taxon>
        <taxon>Bacillariophyceae</taxon>
        <taxon>Bacillariophycidae</taxon>
        <taxon>Naviculales</taxon>
        <taxon>Naviculaceae</taxon>
        <taxon>Fistulifera</taxon>
    </lineage>
</organism>
<evidence type="ECO:0000313" key="5">
    <source>
        <dbReference type="EMBL" id="GAX12925.1"/>
    </source>
</evidence>
<dbReference type="SUPFAM" id="SSF47095">
    <property type="entry name" value="HMG-box"/>
    <property type="match status" value="1"/>
</dbReference>
<dbReference type="EMBL" id="BDSP01000059">
    <property type="protein sequence ID" value="GAX12925.1"/>
    <property type="molecule type" value="Genomic_DNA"/>
</dbReference>
<evidence type="ECO:0000256" key="1">
    <source>
        <dbReference type="ARBA" id="ARBA00023125"/>
    </source>
</evidence>
<dbReference type="Gene3D" id="1.10.30.10">
    <property type="entry name" value="High mobility group box domain"/>
    <property type="match status" value="1"/>
</dbReference>
<dbReference type="SMART" id="SM00398">
    <property type="entry name" value="HMG"/>
    <property type="match status" value="1"/>
</dbReference>
<name>A0A1Z5JFZ8_FISSO</name>
<feature type="region of interest" description="Disordered" evidence="3">
    <location>
        <begin position="1"/>
        <end position="78"/>
    </location>
</feature>
<dbReference type="GO" id="GO:0005634">
    <property type="term" value="C:nucleus"/>
    <property type="evidence" value="ECO:0007669"/>
    <property type="project" value="UniProtKB-UniRule"/>
</dbReference>
<accession>A0A1Z5JFZ8</accession>
<sequence>MTLNEDNEKSTSLENRAAAADGSSSVSSSSGQEDHPDSDHDSDHDGKRPRDDGEAANKQKKRKKAKKPDGYPSRPLSAYNFFFKEERVKWLEENHDDKDFEGQNPFLGMSAAIGTRWKALSEDQKQKYEEAAEKDRARYKKEMEEYSEKLIREAADERLAPSERPARTTSSKPTVDPYLPQQQPEVSREQTGQAPPPSSDASANLALQLQQLLQASAGGTNTNDLIQLLPFLLSLHTPVPQNLSVAELLEELQRVQHLTDLLLRNRLRMNQNQAPETQTLLSLLQLLGQQR</sequence>
<dbReference type="GO" id="GO:0003677">
    <property type="term" value="F:DNA binding"/>
    <property type="evidence" value="ECO:0007669"/>
    <property type="project" value="UniProtKB-UniRule"/>
</dbReference>
<evidence type="ECO:0000313" key="6">
    <source>
        <dbReference type="Proteomes" id="UP000198406"/>
    </source>
</evidence>
<gene>
    <name evidence="5" type="ORF">FisN_22Hh263</name>
</gene>
<keyword evidence="1 2" id="KW-0238">DNA-binding</keyword>
<dbReference type="Proteomes" id="UP000198406">
    <property type="component" value="Unassembled WGS sequence"/>
</dbReference>
<keyword evidence="2" id="KW-0539">Nucleus</keyword>
<reference evidence="5 6" key="1">
    <citation type="journal article" date="2015" name="Plant Cell">
        <title>Oil accumulation by the oleaginous diatom Fistulifera solaris as revealed by the genome and transcriptome.</title>
        <authorList>
            <person name="Tanaka T."/>
            <person name="Maeda Y."/>
            <person name="Veluchamy A."/>
            <person name="Tanaka M."/>
            <person name="Abida H."/>
            <person name="Marechal E."/>
            <person name="Bowler C."/>
            <person name="Muto M."/>
            <person name="Sunaga Y."/>
            <person name="Tanaka M."/>
            <person name="Yoshino T."/>
            <person name="Taniguchi T."/>
            <person name="Fukuda Y."/>
            <person name="Nemoto M."/>
            <person name="Matsumoto M."/>
            <person name="Wong P.S."/>
            <person name="Aburatani S."/>
            <person name="Fujibuchi W."/>
        </authorList>
    </citation>
    <scope>NUCLEOTIDE SEQUENCE [LARGE SCALE GENOMIC DNA]</scope>
    <source>
        <strain evidence="5 6">JPCC DA0580</strain>
    </source>
</reference>
<proteinExistence type="predicted"/>
<feature type="compositionally biased region" description="Basic and acidic residues" evidence="3">
    <location>
        <begin position="1"/>
        <end position="11"/>
    </location>
</feature>
<dbReference type="AlphaFoldDB" id="A0A1Z5JFZ8"/>
<dbReference type="PROSITE" id="PS50118">
    <property type="entry name" value="HMG_BOX_2"/>
    <property type="match status" value="1"/>
</dbReference>
<dbReference type="OrthoDB" id="49060at2759"/>
<keyword evidence="6" id="KW-1185">Reference proteome</keyword>
<feature type="region of interest" description="Disordered" evidence="3">
    <location>
        <begin position="119"/>
        <end position="201"/>
    </location>
</feature>
<dbReference type="PANTHER" id="PTHR48112">
    <property type="entry name" value="HIGH MOBILITY GROUP PROTEIN DSP1"/>
    <property type="match status" value="1"/>
</dbReference>
<dbReference type="PANTHER" id="PTHR48112:SF22">
    <property type="entry name" value="MITOCHONDRIAL TRANSCRIPTION FACTOR A, ISOFORM B"/>
    <property type="match status" value="1"/>
</dbReference>